<name>A0A371C7Z3_YARLL</name>
<keyword evidence="1" id="KW-0732">Signal</keyword>
<evidence type="ECO:0000256" key="1">
    <source>
        <dbReference type="SAM" id="SignalP"/>
    </source>
</evidence>
<feature type="chain" id="PRO_5030068670" description="Secreted protein" evidence="1">
    <location>
        <begin position="29"/>
        <end position="90"/>
    </location>
</feature>
<dbReference type="Proteomes" id="UP000256601">
    <property type="component" value="Unassembled WGS sequence"/>
</dbReference>
<gene>
    <name evidence="2" type="ORF">B0I71DRAFT_131335</name>
</gene>
<evidence type="ECO:0000313" key="2">
    <source>
        <dbReference type="EMBL" id="RDW26140.1"/>
    </source>
</evidence>
<proteinExistence type="predicted"/>
<protein>
    <recommendedName>
        <fullName evidence="4">Secreted protein</fullName>
    </recommendedName>
</protein>
<evidence type="ECO:0000313" key="3">
    <source>
        <dbReference type="Proteomes" id="UP000256601"/>
    </source>
</evidence>
<feature type="signal peptide" evidence="1">
    <location>
        <begin position="1"/>
        <end position="28"/>
    </location>
</feature>
<evidence type="ECO:0008006" key="4">
    <source>
        <dbReference type="Google" id="ProtNLM"/>
    </source>
</evidence>
<reference evidence="2 3" key="1">
    <citation type="submission" date="2018-07" db="EMBL/GenBank/DDBJ databases">
        <title>Draft Genome Assemblies for Five Robust Yarrowia lipolytica Strains Exhibiting High Lipid Production and Pentose Sugar Utilization and Sugar Alcohol Secretion from Undetoxified Lignocellulosic Biomass Hydrolysates.</title>
        <authorList>
            <consortium name="DOE Joint Genome Institute"/>
            <person name="Walker C."/>
            <person name="Ryu S."/>
            <person name="Na H."/>
            <person name="Zane M."/>
            <person name="LaButti K."/>
            <person name="Lipzen A."/>
            <person name="Haridas S."/>
            <person name="Barry K."/>
            <person name="Grigoriev I.V."/>
            <person name="Quarterman J."/>
            <person name="Slininger P."/>
            <person name="Dien B."/>
            <person name="Trinh C.T."/>
        </authorList>
    </citation>
    <scope>NUCLEOTIDE SEQUENCE [LARGE SCALE GENOMIC DNA]</scope>
    <source>
        <strain evidence="2 3">YB392</strain>
    </source>
</reference>
<accession>A0A371C7Z3</accession>
<organism evidence="2 3">
    <name type="scientific">Yarrowia lipolytica</name>
    <name type="common">Candida lipolytica</name>
    <dbReference type="NCBI Taxonomy" id="4952"/>
    <lineage>
        <taxon>Eukaryota</taxon>
        <taxon>Fungi</taxon>
        <taxon>Dikarya</taxon>
        <taxon>Ascomycota</taxon>
        <taxon>Saccharomycotina</taxon>
        <taxon>Dipodascomycetes</taxon>
        <taxon>Dipodascales</taxon>
        <taxon>Dipodascales incertae sedis</taxon>
        <taxon>Yarrowia</taxon>
    </lineage>
</organism>
<dbReference type="EMBL" id="KZ858985">
    <property type="protein sequence ID" value="RDW26140.1"/>
    <property type="molecule type" value="Genomic_DNA"/>
</dbReference>
<dbReference type="AlphaFoldDB" id="A0A371C7Z3"/>
<sequence>MECSRHQGRLRLCLVLVELLHRLNLVSDSIFACLSVCVSGHMFNPSGKSSGTVPSSLYAWPGLRVGEDLPVTGQDQTYTFIRTSLLVTSA</sequence>